<evidence type="ECO:0000256" key="1">
    <source>
        <dbReference type="ARBA" id="ARBA00023002"/>
    </source>
</evidence>
<evidence type="ECO:0000256" key="2">
    <source>
        <dbReference type="ARBA" id="ARBA00061420"/>
    </source>
</evidence>
<dbReference type="Pfam" id="PF02668">
    <property type="entry name" value="TauD"/>
    <property type="match status" value="1"/>
</dbReference>
<protein>
    <submittedName>
        <fullName evidence="5">Putative pyoverdine/dityrosine biosynthesis protein</fullName>
    </submittedName>
</protein>
<dbReference type="InterPro" id="IPR007817">
    <property type="entry name" value="Isocyanide_synthase_DIT1"/>
</dbReference>
<evidence type="ECO:0000313" key="5">
    <source>
        <dbReference type="EMBL" id="KAF2108932.1"/>
    </source>
</evidence>
<feature type="region of interest" description="Disordered" evidence="3">
    <location>
        <begin position="43"/>
        <end position="75"/>
    </location>
</feature>
<sequence>MSLIADETVQLPDLVSKSFVDTVATKSIEDGTVLLTSVEVGSASTSDVPSDDETHPSSLPDQPLLKDSEPSSEDDVLSAEEKALKVLQVLETYSLNFDRGVAWKGLTSFVPVVRKQVEANQPIRLLLPGFPFKSPNAKDKVLGVLPDLGEELALGHLNSIGDNVAAVYEPGAEVYICSDGLVYNDLLGVSDDAVWDYGEAIRSVASEKGYRHLRFIRLWDLLDHPGPWTKDFYLAHASCIRRELLYRYRDVDFETNMATKSNEDIRMTNKTYVDFVSKDLAYGAVLAGLEPTEKETQISSIAKSMMGRWKAFASALEANCKDFVRLSIHDSTGQGKLSMSLLPQAKGEVGLTPWHSAIAIELDGALRTVHVSDVEDTHDLVYTNGRPSYFRARSDIFDWKADGLNVIFEHLYPTGIFIRPANVSASKPAPSIRALPMKKVRKLSQTFSPIVLRGFSESTDEELYLAKGHELGDVLTWTFGDILKVKDTGDTTKDANNVTSNEAMPMHFDGIFKFVDHTDPETGEIKKVLTPPRYQYFTCISTAPKGDGYTLFANARLFFRYLPAPWSFERLEKATWDMVNDGFWSAKQTGLPLVVRHKETGAPCLRWHQPWTKTKFSKYYVTIENDDQSLVDVINALVYDYRLCLRFAWQVGDLLINDNVSMLHTRTAFTGDCDREMWRIHFD</sequence>
<evidence type="ECO:0000313" key="6">
    <source>
        <dbReference type="Proteomes" id="UP000799770"/>
    </source>
</evidence>
<dbReference type="SUPFAM" id="SSF51197">
    <property type="entry name" value="Clavaminate synthase-like"/>
    <property type="match status" value="1"/>
</dbReference>
<dbReference type="GO" id="GO:0016491">
    <property type="term" value="F:oxidoreductase activity"/>
    <property type="evidence" value="ECO:0007669"/>
    <property type="project" value="UniProtKB-KW"/>
</dbReference>
<dbReference type="InterPro" id="IPR042098">
    <property type="entry name" value="TauD-like_sf"/>
</dbReference>
<keyword evidence="6" id="KW-1185">Reference proteome</keyword>
<feature type="domain" description="TauD/TfdA-like" evidence="4">
    <location>
        <begin position="420"/>
        <end position="680"/>
    </location>
</feature>
<dbReference type="PANTHER" id="PTHR37285:SF6">
    <property type="entry name" value="BIOSYNTHESIS PROTEIN, PUTATIVE (AFU_ORTHOLOGUE AFUA_5G02660)-RELATED"/>
    <property type="match status" value="1"/>
</dbReference>
<dbReference type="Pfam" id="PF05141">
    <property type="entry name" value="DIT1_PvcA"/>
    <property type="match status" value="1"/>
</dbReference>
<gene>
    <name evidence="5" type="ORF">BDV96DRAFT_255303</name>
</gene>
<evidence type="ECO:0000259" key="4">
    <source>
        <dbReference type="Pfam" id="PF02668"/>
    </source>
</evidence>
<evidence type="ECO:0000256" key="3">
    <source>
        <dbReference type="SAM" id="MobiDB-lite"/>
    </source>
</evidence>
<dbReference type="PANTHER" id="PTHR37285">
    <property type="entry name" value="SPORE WALL MATURATION PROTEIN DIT1"/>
    <property type="match status" value="1"/>
</dbReference>
<name>A0A6A5YPC7_9PLEO</name>
<dbReference type="Proteomes" id="UP000799770">
    <property type="component" value="Unassembled WGS sequence"/>
</dbReference>
<comment type="similarity">
    <text evidence="2">Belongs to the isocyanide synthase family.</text>
</comment>
<dbReference type="InterPro" id="IPR003819">
    <property type="entry name" value="TauD/TfdA-like"/>
</dbReference>
<dbReference type="FunFam" id="3.60.130.10:FF:000012">
    <property type="entry name" value="Pyoverdine/dityrosine biosynthesis protein, putative (AFU_orthologue AFUA_5G02660)"/>
    <property type="match status" value="1"/>
</dbReference>
<dbReference type="AlphaFoldDB" id="A0A6A5YPC7"/>
<proteinExistence type="inferred from homology"/>
<reference evidence="5" key="1">
    <citation type="journal article" date="2020" name="Stud. Mycol.">
        <title>101 Dothideomycetes genomes: a test case for predicting lifestyles and emergence of pathogens.</title>
        <authorList>
            <person name="Haridas S."/>
            <person name="Albert R."/>
            <person name="Binder M."/>
            <person name="Bloem J."/>
            <person name="Labutti K."/>
            <person name="Salamov A."/>
            <person name="Andreopoulos B."/>
            <person name="Baker S."/>
            <person name="Barry K."/>
            <person name="Bills G."/>
            <person name="Bluhm B."/>
            <person name="Cannon C."/>
            <person name="Castanera R."/>
            <person name="Culley D."/>
            <person name="Daum C."/>
            <person name="Ezra D."/>
            <person name="Gonzalez J."/>
            <person name="Henrissat B."/>
            <person name="Kuo A."/>
            <person name="Liang C."/>
            <person name="Lipzen A."/>
            <person name="Lutzoni F."/>
            <person name="Magnuson J."/>
            <person name="Mondo S."/>
            <person name="Nolan M."/>
            <person name="Ohm R."/>
            <person name="Pangilinan J."/>
            <person name="Park H.-J."/>
            <person name="Ramirez L."/>
            <person name="Alfaro M."/>
            <person name="Sun H."/>
            <person name="Tritt A."/>
            <person name="Yoshinaga Y."/>
            <person name="Zwiers L.-H."/>
            <person name="Turgeon B."/>
            <person name="Goodwin S."/>
            <person name="Spatafora J."/>
            <person name="Crous P."/>
            <person name="Grigoriev I."/>
        </authorList>
    </citation>
    <scope>NUCLEOTIDE SEQUENCE</scope>
    <source>
        <strain evidence="5">CBS 627.86</strain>
    </source>
</reference>
<organism evidence="5 6">
    <name type="scientific">Lophiotrema nucula</name>
    <dbReference type="NCBI Taxonomy" id="690887"/>
    <lineage>
        <taxon>Eukaryota</taxon>
        <taxon>Fungi</taxon>
        <taxon>Dikarya</taxon>
        <taxon>Ascomycota</taxon>
        <taxon>Pezizomycotina</taxon>
        <taxon>Dothideomycetes</taxon>
        <taxon>Pleosporomycetidae</taxon>
        <taxon>Pleosporales</taxon>
        <taxon>Lophiotremataceae</taxon>
        <taxon>Lophiotrema</taxon>
    </lineage>
</organism>
<dbReference type="Gene3D" id="3.60.130.10">
    <property type="entry name" value="Clavaminate synthase-like"/>
    <property type="match status" value="1"/>
</dbReference>
<dbReference type="EMBL" id="ML977345">
    <property type="protein sequence ID" value="KAF2108932.1"/>
    <property type="molecule type" value="Genomic_DNA"/>
</dbReference>
<keyword evidence="1" id="KW-0560">Oxidoreductase</keyword>
<dbReference type="OrthoDB" id="429813at2759"/>
<accession>A0A6A5YPC7</accession>